<dbReference type="Gene3D" id="1.20.1440.20">
    <property type="entry name" value="LemA-like domain"/>
    <property type="match status" value="1"/>
</dbReference>
<feature type="transmembrane region" description="Helical" evidence="6">
    <location>
        <begin position="6"/>
        <end position="27"/>
    </location>
</feature>
<evidence type="ECO:0000256" key="3">
    <source>
        <dbReference type="ARBA" id="ARBA00022692"/>
    </source>
</evidence>
<comment type="similarity">
    <text evidence="2">Belongs to the LemA family.</text>
</comment>
<dbReference type="AlphaFoldDB" id="A0A059FND2"/>
<comment type="subcellular location">
    <subcellularLocation>
        <location evidence="1">Membrane</location>
        <topology evidence="1">Single-pass membrane protein</topology>
    </subcellularLocation>
</comment>
<keyword evidence="4 6" id="KW-1133">Transmembrane helix</keyword>
<evidence type="ECO:0000256" key="5">
    <source>
        <dbReference type="ARBA" id="ARBA00023136"/>
    </source>
</evidence>
<reference evidence="7 8" key="1">
    <citation type="journal article" date="2014" name="Antonie Van Leeuwenhoek">
        <title>Hyphomonas beringensis sp. nov. and Hyphomonas chukchiensis sp. nov., isolated from surface seawater of the Bering Sea and Chukchi Sea.</title>
        <authorList>
            <person name="Li C."/>
            <person name="Lai Q."/>
            <person name="Li G."/>
            <person name="Dong C."/>
            <person name="Wang J."/>
            <person name="Liao Y."/>
            <person name="Shao Z."/>
        </authorList>
    </citation>
    <scope>NUCLEOTIDE SEQUENCE [LARGE SCALE GENOMIC DNA]</scope>
    <source>
        <strain evidence="7 8">MHS-2</strain>
    </source>
</reference>
<dbReference type="GO" id="GO:0016020">
    <property type="term" value="C:membrane"/>
    <property type="evidence" value="ECO:0007669"/>
    <property type="project" value="UniProtKB-SubCell"/>
</dbReference>
<dbReference type="Pfam" id="PF04011">
    <property type="entry name" value="LemA"/>
    <property type="match status" value="1"/>
</dbReference>
<evidence type="ECO:0000313" key="8">
    <source>
        <dbReference type="Proteomes" id="UP000025171"/>
    </source>
</evidence>
<dbReference type="eggNOG" id="COG1704">
    <property type="taxonomic scope" value="Bacteria"/>
</dbReference>
<keyword evidence="5 6" id="KW-0472">Membrane</keyword>
<keyword evidence="8" id="KW-1185">Reference proteome</keyword>
<evidence type="ECO:0000313" key="7">
    <source>
        <dbReference type="EMBL" id="KCZ92195.1"/>
    </source>
</evidence>
<evidence type="ECO:0000256" key="6">
    <source>
        <dbReference type="SAM" id="Phobius"/>
    </source>
</evidence>
<gene>
    <name evidence="7" type="ORF">HJO_09174</name>
</gene>
<dbReference type="PATRIC" id="fig|1280950.3.peg.1838"/>
<comment type="caution">
    <text evidence="7">The sequence shown here is derived from an EMBL/GenBank/DDBJ whole genome shotgun (WGS) entry which is preliminary data.</text>
</comment>
<dbReference type="PANTHER" id="PTHR34478">
    <property type="entry name" value="PROTEIN LEMA"/>
    <property type="match status" value="1"/>
</dbReference>
<keyword evidence="3 6" id="KW-0812">Transmembrane</keyword>
<sequence length="188" mass="21036">MIGIILFLIALAAFMLVGLVLIFNRLVHKRQMVKNGWADIDVQLKRRSDLIPRLVESVRGYAAHEKSLFEDVVAKRSAALAAGDNTTERGKTETALSQPVARLMAVAEAYPDLKASRNFLELQTELSDTETKIEMARRFFNGAVRELNTTVESFPANLVASLFGFRQRDFFEIETADRALPSVDFKGT</sequence>
<evidence type="ECO:0000256" key="2">
    <source>
        <dbReference type="ARBA" id="ARBA00008854"/>
    </source>
</evidence>
<organism evidence="7 8">
    <name type="scientific">Hyphomonas johnsonii MHS-2</name>
    <dbReference type="NCBI Taxonomy" id="1280950"/>
    <lineage>
        <taxon>Bacteria</taxon>
        <taxon>Pseudomonadati</taxon>
        <taxon>Pseudomonadota</taxon>
        <taxon>Alphaproteobacteria</taxon>
        <taxon>Hyphomonadales</taxon>
        <taxon>Hyphomonadaceae</taxon>
        <taxon>Hyphomonas</taxon>
    </lineage>
</organism>
<proteinExistence type="inferred from homology"/>
<dbReference type="STRING" id="1280950.HJO_09174"/>
<evidence type="ECO:0000256" key="1">
    <source>
        <dbReference type="ARBA" id="ARBA00004167"/>
    </source>
</evidence>
<name>A0A059FND2_9PROT</name>
<protein>
    <submittedName>
        <fullName evidence="7">LemA family protein</fullName>
    </submittedName>
</protein>
<dbReference type="InterPro" id="IPR007156">
    <property type="entry name" value="MamQ_LemA"/>
</dbReference>
<accession>A0A059FND2</accession>
<dbReference type="EMBL" id="ARYK01000004">
    <property type="protein sequence ID" value="KCZ92195.1"/>
    <property type="molecule type" value="Genomic_DNA"/>
</dbReference>
<dbReference type="SUPFAM" id="SSF140478">
    <property type="entry name" value="LemA-like"/>
    <property type="match status" value="1"/>
</dbReference>
<dbReference type="InterPro" id="IPR023353">
    <property type="entry name" value="LemA-like_dom_sf"/>
</dbReference>
<evidence type="ECO:0000256" key="4">
    <source>
        <dbReference type="ARBA" id="ARBA00022989"/>
    </source>
</evidence>
<dbReference type="Proteomes" id="UP000025171">
    <property type="component" value="Unassembled WGS sequence"/>
</dbReference>
<dbReference type="PANTHER" id="PTHR34478:SF1">
    <property type="entry name" value="PROTEIN LEMA"/>
    <property type="match status" value="1"/>
</dbReference>